<dbReference type="AlphaFoldDB" id="A0A4P6PYA9"/>
<gene>
    <name evidence="2" type="ORF">EKD16_06690</name>
</gene>
<feature type="compositionally biased region" description="Basic residues" evidence="1">
    <location>
        <begin position="40"/>
        <end position="56"/>
    </location>
</feature>
<feature type="compositionally biased region" description="Basic residues" evidence="1">
    <location>
        <begin position="251"/>
        <end position="271"/>
    </location>
</feature>
<feature type="compositionally biased region" description="Basic residues" evidence="1">
    <location>
        <begin position="77"/>
        <end position="91"/>
    </location>
</feature>
<feature type="compositionally biased region" description="Pro residues" evidence="1">
    <location>
        <begin position="1"/>
        <end position="16"/>
    </location>
</feature>
<sequence length="319" mass="34529">MVCPPMPESPVDPRPPCGGDGPRSAPNGAKTPPASTFRAPRGHRVRRRRPQNGHRPPKADPIGRRGPGGRARAPRATCRRPRPPIRRGRRAGTRDRATPRGASDAGARARSEHGGGACRPGARYVRRAGAGRGSRSDRGRIPKKRRWISSSGHDRRAALRHNGPASASRLPGFLADPVGWATGGHRNRRPRARPHCCRRRPSPTTATGEPPTRQPRTGPTAVLGARRSPSGHPPPGRPTRPPSRPEPPPAGRRHRRCPLPRLRAPARRRPRCPLLPVDQPAARPGARPGKFGQVRVADGSRTARPPMRAGPIQHFLNTA</sequence>
<name>A0A4P6PYA9_9ACTN</name>
<proteinExistence type="predicted"/>
<feature type="compositionally biased region" description="Basic residues" evidence="1">
    <location>
        <begin position="185"/>
        <end position="201"/>
    </location>
</feature>
<keyword evidence="3" id="KW-1185">Reference proteome</keyword>
<organism evidence="2 3">
    <name type="scientific">Streptomonospora litoralis</name>
    <dbReference type="NCBI Taxonomy" id="2498135"/>
    <lineage>
        <taxon>Bacteria</taxon>
        <taxon>Bacillati</taxon>
        <taxon>Actinomycetota</taxon>
        <taxon>Actinomycetes</taxon>
        <taxon>Streptosporangiales</taxon>
        <taxon>Nocardiopsidaceae</taxon>
        <taxon>Streptomonospora</taxon>
    </lineage>
</organism>
<dbReference type="Proteomes" id="UP000292235">
    <property type="component" value="Chromosome"/>
</dbReference>
<dbReference type="KEGG" id="strr:EKD16_06690"/>
<accession>A0A4P6PYA9</accession>
<evidence type="ECO:0000313" key="3">
    <source>
        <dbReference type="Proteomes" id="UP000292235"/>
    </source>
</evidence>
<feature type="compositionally biased region" description="Pro residues" evidence="1">
    <location>
        <begin position="231"/>
        <end position="250"/>
    </location>
</feature>
<evidence type="ECO:0000256" key="1">
    <source>
        <dbReference type="SAM" id="MobiDB-lite"/>
    </source>
</evidence>
<dbReference type="EMBL" id="CP036455">
    <property type="protein sequence ID" value="QBI53135.1"/>
    <property type="molecule type" value="Genomic_DNA"/>
</dbReference>
<reference evidence="2 3" key="1">
    <citation type="submission" date="2019-02" db="EMBL/GenBank/DDBJ databases">
        <authorList>
            <person name="Khodamoradi S."/>
            <person name="Hahnke R.L."/>
            <person name="Kaempfer P."/>
            <person name="Schumann P."/>
            <person name="Rohde M."/>
            <person name="Steinert M."/>
            <person name="Luzhetskyy A."/>
            <person name="Wink J."/>
            <person name="Ruckert C."/>
        </authorList>
    </citation>
    <scope>NUCLEOTIDE SEQUENCE [LARGE SCALE GENOMIC DNA]</scope>
    <source>
        <strain evidence="2 3">M2</strain>
    </source>
</reference>
<evidence type="ECO:0000313" key="2">
    <source>
        <dbReference type="EMBL" id="QBI53135.1"/>
    </source>
</evidence>
<feature type="region of interest" description="Disordered" evidence="1">
    <location>
        <begin position="1"/>
        <end position="293"/>
    </location>
</feature>
<protein>
    <submittedName>
        <fullName evidence="2">Uncharacterized protein</fullName>
    </submittedName>
</protein>